<evidence type="ECO:0000256" key="4">
    <source>
        <dbReference type="ARBA" id="ARBA00022490"/>
    </source>
</evidence>
<evidence type="ECO:0000256" key="12">
    <source>
        <dbReference type="ARBA" id="ARBA00049360"/>
    </source>
</evidence>
<evidence type="ECO:0000256" key="14">
    <source>
        <dbReference type="ARBA" id="ARBA00050045"/>
    </source>
</evidence>
<accession>A0AAD5TIM4</accession>
<dbReference type="InterPro" id="IPR016024">
    <property type="entry name" value="ARM-type_fold"/>
</dbReference>
<feature type="domain" description="Chromo" evidence="17">
    <location>
        <begin position="808"/>
        <end position="869"/>
    </location>
</feature>
<name>A0AAD5TIM4_9FUNG</name>
<protein>
    <recommendedName>
        <fullName evidence="13">Elongation factor 3</fullName>
    </recommendedName>
    <alternativeName>
        <fullName evidence="14">Eukaryotic elongation factor 3</fullName>
    </alternativeName>
</protein>
<comment type="similarity">
    <text evidence="3">Belongs to the ABC transporter superfamily. ABCF family. EF3 subfamily.</text>
</comment>
<dbReference type="Gene3D" id="1.25.10.10">
    <property type="entry name" value="Leucine-rich Repeat Variant"/>
    <property type="match status" value="1"/>
</dbReference>
<dbReference type="Pfam" id="PF24984">
    <property type="entry name" value="HEAT_EF3_GNC1"/>
    <property type="match status" value="1"/>
</dbReference>
<dbReference type="InterPro" id="IPR017871">
    <property type="entry name" value="ABC_transporter-like_CS"/>
</dbReference>
<evidence type="ECO:0000256" key="6">
    <source>
        <dbReference type="ARBA" id="ARBA00022741"/>
    </source>
</evidence>
<evidence type="ECO:0000256" key="2">
    <source>
        <dbReference type="ARBA" id="ARBA00004815"/>
    </source>
</evidence>
<dbReference type="InterPro" id="IPR050611">
    <property type="entry name" value="ABCF"/>
</dbReference>
<comment type="subcellular location">
    <subcellularLocation>
        <location evidence="1">Cytoplasm</location>
    </subcellularLocation>
</comment>
<keyword evidence="20" id="KW-1185">Reference proteome</keyword>
<organism evidence="19 20">
    <name type="scientific">Geranomyces variabilis</name>
    <dbReference type="NCBI Taxonomy" id="109894"/>
    <lineage>
        <taxon>Eukaryota</taxon>
        <taxon>Fungi</taxon>
        <taxon>Fungi incertae sedis</taxon>
        <taxon>Chytridiomycota</taxon>
        <taxon>Chytridiomycota incertae sedis</taxon>
        <taxon>Chytridiomycetes</taxon>
        <taxon>Spizellomycetales</taxon>
        <taxon>Powellomycetaceae</taxon>
        <taxon>Geranomyces</taxon>
    </lineage>
</organism>
<dbReference type="SMART" id="SM01349">
    <property type="entry name" value="TOG"/>
    <property type="match status" value="1"/>
</dbReference>
<dbReference type="PROSITE" id="PS50893">
    <property type="entry name" value="ABC_TRANSPORTER_2"/>
    <property type="match status" value="2"/>
</dbReference>
<evidence type="ECO:0000256" key="10">
    <source>
        <dbReference type="ARBA" id="ARBA00022884"/>
    </source>
</evidence>
<keyword evidence="5" id="KW-0677">Repeat</keyword>
<dbReference type="GO" id="GO:0003723">
    <property type="term" value="F:RNA binding"/>
    <property type="evidence" value="ECO:0007669"/>
    <property type="project" value="UniProtKB-KW"/>
</dbReference>
<evidence type="ECO:0000259" key="17">
    <source>
        <dbReference type="PROSITE" id="PS50013"/>
    </source>
</evidence>
<keyword evidence="4" id="KW-0963">Cytoplasm</keyword>
<dbReference type="EMBL" id="JADGJQ010000082">
    <property type="protein sequence ID" value="KAJ3171897.1"/>
    <property type="molecule type" value="Genomic_DNA"/>
</dbReference>
<evidence type="ECO:0000256" key="7">
    <source>
        <dbReference type="ARBA" id="ARBA00022768"/>
    </source>
</evidence>
<dbReference type="FunFam" id="3.40.50.300:FF:000193">
    <property type="entry name" value="Probable Elongation factor 3"/>
    <property type="match status" value="1"/>
</dbReference>
<dbReference type="GO" id="GO:0003746">
    <property type="term" value="F:translation elongation factor activity"/>
    <property type="evidence" value="ECO:0007669"/>
    <property type="project" value="UniProtKB-KW"/>
</dbReference>
<dbReference type="AlphaFoldDB" id="A0AAD5TIM4"/>
<evidence type="ECO:0000313" key="19">
    <source>
        <dbReference type="EMBL" id="KAJ3171897.1"/>
    </source>
</evidence>
<dbReference type="Gene3D" id="3.40.50.300">
    <property type="entry name" value="P-loop containing nucleotide triphosphate hydrolases"/>
    <property type="match status" value="2"/>
</dbReference>
<evidence type="ECO:0000256" key="9">
    <source>
        <dbReference type="ARBA" id="ARBA00022840"/>
    </source>
</evidence>
<dbReference type="InterPro" id="IPR027417">
    <property type="entry name" value="P-loop_NTPase"/>
</dbReference>
<dbReference type="CDD" id="cd18626">
    <property type="entry name" value="CD_eEF3"/>
    <property type="match status" value="1"/>
</dbReference>
<evidence type="ECO:0000256" key="15">
    <source>
        <dbReference type="PROSITE-ProRule" id="PRU00103"/>
    </source>
</evidence>
<dbReference type="InterPro" id="IPR015688">
    <property type="entry name" value="eEF3_ABC2_chromodomain-like"/>
</dbReference>
<dbReference type="GO" id="GO:0005737">
    <property type="term" value="C:cytoplasm"/>
    <property type="evidence" value="ECO:0007669"/>
    <property type="project" value="UniProtKB-SubCell"/>
</dbReference>
<dbReference type="GO" id="GO:0005524">
    <property type="term" value="F:ATP binding"/>
    <property type="evidence" value="ECO:0007669"/>
    <property type="project" value="UniProtKB-KW"/>
</dbReference>
<feature type="region of interest" description="Disordered" evidence="16">
    <location>
        <begin position="1009"/>
        <end position="1044"/>
    </location>
</feature>
<dbReference type="Pfam" id="PF24987">
    <property type="entry name" value="HEAT_EF3_N"/>
    <property type="match status" value="1"/>
</dbReference>
<keyword evidence="11" id="KW-0648">Protein biosynthesis</keyword>
<dbReference type="InterPro" id="IPR003593">
    <property type="entry name" value="AAA+_ATPase"/>
</dbReference>
<dbReference type="Proteomes" id="UP001212152">
    <property type="component" value="Unassembled WGS sequence"/>
</dbReference>
<gene>
    <name evidence="19" type="primary">TEF3</name>
    <name evidence="19" type="ORF">HDU87_008215</name>
</gene>
<dbReference type="SUPFAM" id="SSF54160">
    <property type="entry name" value="Chromo domain-like"/>
    <property type="match status" value="1"/>
</dbReference>
<dbReference type="Pfam" id="PF00005">
    <property type="entry name" value="ABC_tran"/>
    <property type="match status" value="2"/>
</dbReference>
<dbReference type="PANTHER" id="PTHR19211:SF5">
    <property type="entry name" value="ELONGATION FACTOR 3A-RELATED"/>
    <property type="match status" value="1"/>
</dbReference>
<sequence>MPADAKVTAQVAELLNKLTTAASHDDRAAAAAELGNAAKQVGAQNALTQYGIIDALTTASTHKKSAGIREGAMLGFSALAAALGHQSEPYLVSSLPAILDLFGDKDKDVRAAAETAADALFKLPGRFSVRTLVPLFLAQLTNEKKWQTKVAALKYLGRMSEHSSSQVCAALPEILPVVSTCMWDTKPEVQATAKEAMTQITGTIDNIDIVPFLPALIGCIADPNEVPETVFKLAATTFVTEVQGPTLAIMIPLLQRGLSERKPAVLRQACVIIDNMCKLVEDPAEAHQFLPPLFPGIDRIIEVQADPELRNIAARAKATLIRVGGGADVESESPEAVAERKAAAHKEVVDTLAKTIKDVGSTSTIDNETSLYVVAHIQAMYDSRVFNTPDWHAATVPYVSPFIGEEKAKAIAKPLLAHYVAMDKLRQKVGKEEDLEEGEELCNCEFSLAYGGMILLNNTKMRLVRGQRYGLVGPNGAGKSTLMRAIANGQLDGFPPADELKTVFVEHNLQAEDADLSVLDFILAGEGMMERKVEVEKTLRGVGFDDDRLAQAVGSLSGGWKMKLELARAMLANADILLLDEPTNHLDVANVTWLVDYLTGLTNVTSMIVSHDSGFLDRTCTNIIHYESRKLVTYRGNLSKFVEKKPEAKHYYELSAALTKFVFPEPGFLEGIKSKDKAILKMAGVNFTYPGGTKPTLHNITLQCSLNSRVAVIGPNGAGKSTMIKLLTGELVTEDGDIWKHPNLRVAYVAQHAFHHVEQHLDKTPNEYIRWRYQYGEDRESLVKAARQLTPEEEAALKKPIVIEDEKRLFEELVGRRKAKRAYEYEVKWLNRPHDDNTWHSRDRLEMWGFEKLVNWFDEKEAAKEGMYARPLTQKGVEKHLDDVGLPAEFATHARIRGLSGGQKVKVVLGAAMWNNPHMLVLDEPTNYLDRDSLGALAGAIQDFGGGVVIISHNREFTGAICPEVWGVDAGQLTITGAKKTVAGKGEAVENKQAETFVDSMGNVQKIKQVRKLTRKEQKEKEKRRKLRIKDKGDAGDYDSDEEE</sequence>
<dbReference type="FunFam" id="2.40.50.990:FF:000002">
    <property type="entry name" value="mRNA export factor elf1"/>
    <property type="match status" value="1"/>
</dbReference>
<feature type="repeat" description="HEAT" evidence="15">
    <location>
        <begin position="94"/>
        <end position="132"/>
    </location>
</feature>
<dbReference type="InterPro" id="IPR047038">
    <property type="entry name" value="eEF3_chromodomain-like_sf"/>
</dbReference>
<keyword evidence="9" id="KW-0067">ATP-binding</keyword>
<dbReference type="FunFam" id="1.25.10.10:FF:000076">
    <property type="entry name" value="Elongation factor 3"/>
    <property type="match status" value="1"/>
</dbReference>
<evidence type="ECO:0000256" key="1">
    <source>
        <dbReference type="ARBA" id="ARBA00004496"/>
    </source>
</evidence>
<evidence type="ECO:0000256" key="16">
    <source>
        <dbReference type="SAM" id="MobiDB-lite"/>
    </source>
</evidence>
<dbReference type="InterPro" id="IPR003439">
    <property type="entry name" value="ABC_transporter-like_ATP-bd"/>
</dbReference>
<dbReference type="Gene3D" id="2.40.50.990">
    <property type="match status" value="1"/>
</dbReference>
<dbReference type="InterPro" id="IPR011989">
    <property type="entry name" value="ARM-like"/>
</dbReference>
<dbReference type="GO" id="GO:0016887">
    <property type="term" value="F:ATP hydrolysis activity"/>
    <property type="evidence" value="ECO:0007669"/>
    <property type="project" value="InterPro"/>
</dbReference>
<feature type="domain" description="ABC transporter" evidence="18">
    <location>
        <begin position="439"/>
        <end position="654"/>
    </location>
</feature>
<feature type="domain" description="ABC transporter" evidence="18">
    <location>
        <begin position="680"/>
        <end position="995"/>
    </location>
</feature>
<dbReference type="SMART" id="SM00382">
    <property type="entry name" value="AAA"/>
    <property type="match status" value="2"/>
</dbReference>
<dbReference type="InterPro" id="IPR023780">
    <property type="entry name" value="Chromo_domain"/>
</dbReference>
<dbReference type="PANTHER" id="PTHR19211">
    <property type="entry name" value="ATP-BINDING TRANSPORT PROTEIN-RELATED"/>
    <property type="match status" value="1"/>
</dbReference>
<dbReference type="InterPro" id="IPR016197">
    <property type="entry name" value="Chromo-like_dom_sf"/>
</dbReference>
<evidence type="ECO:0000256" key="5">
    <source>
        <dbReference type="ARBA" id="ARBA00022737"/>
    </source>
</evidence>
<dbReference type="CDD" id="cd03221">
    <property type="entry name" value="ABCF_EF-3"/>
    <property type="match status" value="1"/>
</dbReference>
<dbReference type="InterPro" id="IPR021133">
    <property type="entry name" value="HEAT_type_2"/>
</dbReference>
<dbReference type="Pfam" id="PF00385">
    <property type="entry name" value="Chromo"/>
    <property type="match status" value="1"/>
</dbReference>
<keyword evidence="7 19" id="KW-0251">Elongation factor</keyword>
<reference evidence="19" key="1">
    <citation type="submission" date="2020-05" db="EMBL/GenBank/DDBJ databases">
        <title>Phylogenomic resolution of chytrid fungi.</title>
        <authorList>
            <person name="Stajich J.E."/>
            <person name="Amses K."/>
            <person name="Simmons R."/>
            <person name="Seto K."/>
            <person name="Myers J."/>
            <person name="Bonds A."/>
            <person name="Quandt C.A."/>
            <person name="Barry K."/>
            <person name="Liu P."/>
            <person name="Grigoriev I."/>
            <person name="Longcore J.E."/>
            <person name="James T.Y."/>
        </authorList>
    </citation>
    <scope>NUCLEOTIDE SEQUENCE</scope>
    <source>
        <strain evidence="19">JEL0379</strain>
    </source>
</reference>
<evidence type="ECO:0000259" key="18">
    <source>
        <dbReference type="PROSITE" id="PS50893"/>
    </source>
</evidence>
<evidence type="ECO:0000313" key="20">
    <source>
        <dbReference type="Proteomes" id="UP001212152"/>
    </source>
</evidence>
<dbReference type="InterPro" id="IPR000953">
    <property type="entry name" value="Chromo/chromo_shadow_dom"/>
</dbReference>
<comment type="caution">
    <text evidence="19">The sequence shown here is derived from an EMBL/GenBank/DDBJ whole genome shotgun (WGS) entry which is preliminary data.</text>
</comment>
<proteinExistence type="inferred from homology"/>
<comment type="catalytic activity">
    <reaction evidence="12">
        <text>ATP + H2O = ADP + phosphate + H(+)</text>
        <dbReference type="Rhea" id="RHEA:13065"/>
        <dbReference type="ChEBI" id="CHEBI:15377"/>
        <dbReference type="ChEBI" id="CHEBI:15378"/>
        <dbReference type="ChEBI" id="CHEBI:30616"/>
        <dbReference type="ChEBI" id="CHEBI:43474"/>
        <dbReference type="ChEBI" id="CHEBI:456216"/>
    </reaction>
</comment>
<keyword evidence="10" id="KW-0694">RNA-binding</keyword>
<dbReference type="PROSITE" id="PS00211">
    <property type="entry name" value="ABC_TRANSPORTER_1"/>
    <property type="match status" value="2"/>
</dbReference>
<evidence type="ECO:0000256" key="8">
    <source>
        <dbReference type="ARBA" id="ARBA00022801"/>
    </source>
</evidence>
<dbReference type="InterPro" id="IPR034085">
    <property type="entry name" value="TOG"/>
</dbReference>
<dbReference type="SMART" id="SM00298">
    <property type="entry name" value="CHROMO"/>
    <property type="match status" value="1"/>
</dbReference>
<evidence type="ECO:0000256" key="3">
    <source>
        <dbReference type="ARBA" id="ARBA00011054"/>
    </source>
</evidence>
<dbReference type="SUPFAM" id="SSF48371">
    <property type="entry name" value="ARM repeat"/>
    <property type="match status" value="1"/>
</dbReference>
<dbReference type="PROSITE" id="PS50077">
    <property type="entry name" value="HEAT_REPEAT"/>
    <property type="match status" value="1"/>
</dbReference>
<dbReference type="PROSITE" id="PS50013">
    <property type="entry name" value="CHROMO_2"/>
    <property type="match status" value="1"/>
</dbReference>
<keyword evidence="8" id="KW-0378">Hydrolase</keyword>
<dbReference type="SUPFAM" id="SSF52540">
    <property type="entry name" value="P-loop containing nucleoside triphosphate hydrolases"/>
    <property type="match status" value="2"/>
</dbReference>
<keyword evidence="6" id="KW-0547">Nucleotide-binding</keyword>
<evidence type="ECO:0000256" key="11">
    <source>
        <dbReference type="ARBA" id="ARBA00022917"/>
    </source>
</evidence>
<comment type="pathway">
    <text evidence="2">Protein biosynthesis; polypeptide chain elongation.</text>
</comment>
<evidence type="ECO:0000256" key="13">
    <source>
        <dbReference type="ARBA" id="ARBA00050030"/>
    </source>
</evidence>